<protein>
    <recommendedName>
        <fullName evidence="4">Regulatory protein Spx</fullName>
    </recommendedName>
</protein>
<dbReference type="InterPro" id="IPR006660">
    <property type="entry name" value="Arsenate_reductase-like"/>
</dbReference>
<sequence length="131" mass="15205">MIKEYKRITESTLNKAEKYLKKYNVSYEILQGNLLTVEDLKQILSLTKRGFDEIIITKQHAEEIYSLFNFEISNSTTAQLINFILKHQDLLRTPIIFNEKNLCVGYKAEALQKFIPKYGEGCTDTCGEEDD</sequence>
<evidence type="ECO:0000313" key="3">
    <source>
        <dbReference type="Proteomes" id="UP001164042"/>
    </source>
</evidence>
<dbReference type="InterPro" id="IPR036249">
    <property type="entry name" value="Thioredoxin-like_sf"/>
</dbReference>
<dbReference type="Gene3D" id="3.40.30.10">
    <property type="entry name" value="Glutaredoxin"/>
    <property type="match status" value="1"/>
</dbReference>
<dbReference type="PROSITE" id="PS51353">
    <property type="entry name" value="ARSC"/>
    <property type="match status" value="1"/>
</dbReference>
<dbReference type="AlphaFoldDB" id="A0AA46TVI6"/>
<evidence type="ECO:0000256" key="1">
    <source>
        <dbReference type="PROSITE-ProRule" id="PRU01282"/>
    </source>
</evidence>
<dbReference type="RefSeq" id="WP_264308141.1">
    <property type="nucleotide sequence ID" value="NZ_CP109635.1"/>
</dbReference>
<dbReference type="SUPFAM" id="SSF52833">
    <property type="entry name" value="Thioredoxin-like"/>
    <property type="match status" value="1"/>
</dbReference>
<dbReference type="Proteomes" id="UP001164042">
    <property type="component" value="Chromosome"/>
</dbReference>
<gene>
    <name evidence="2" type="ORF">OF801_10130</name>
</gene>
<dbReference type="PANTHER" id="PTHR30041:SF7">
    <property type="entry name" value="GLOBAL TRANSCRIPTIONAL REGULATOR SPX"/>
    <property type="match status" value="1"/>
</dbReference>
<name>A0AA46TVI6_9LACT</name>
<dbReference type="PANTHER" id="PTHR30041">
    <property type="entry name" value="ARSENATE REDUCTASE"/>
    <property type="match status" value="1"/>
</dbReference>
<dbReference type="Pfam" id="PF03960">
    <property type="entry name" value="ArsC"/>
    <property type="match status" value="1"/>
</dbReference>
<proteinExistence type="inferred from homology"/>
<accession>A0AA46TVI6</accession>
<organism evidence="2 3">
    <name type="scientific">Lactococcus garvieae</name>
    <dbReference type="NCBI Taxonomy" id="1363"/>
    <lineage>
        <taxon>Bacteria</taxon>
        <taxon>Bacillati</taxon>
        <taxon>Bacillota</taxon>
        <taxon>Bacilli</taxon>
        <taxon>Lactobacillales</taxon>
        <taxon>Streptococcaceae</taxon>
        <taxon>Lactococcus</taxon>
    </lineage>
</organism>
<dbReference type="EMBL" id="CP109635">
    <property type="protein sequence ID" value="UYT10285.1"/>
    <property type="molecule type" value="Genomic_DNA"/>
</dbReference>
<reference evidence="2" key="1">
    <citation type="submission" date="2022-10" db="EMBL/GenBank/DDBJ databases">
        <title>Genome assembly of Lactococcus garvieae isolates from cricket gut.</title>
        <authorList>
            <person name="Luecke A.R."/>
            <person name="Brown A.M.V."/>
            <person name="Wakeman C.A."/>
        </authorList>
    </citation>
    <scope>NUCLEOTIDE SEQUENCE</scope>
    <source>
        <strain evidence="2">Alexii-11_2</strain>
    </source>
</reference>
<evidence type="ECO:0000313" key="2">
    <source>
        <dbReference type="EMBL" id="UYT10285.1"/>
    </source>
</evidence>
<evidence type="ECO:0008006" key="4">
    <source>
        <dbReference type="Google" id="ProtNLM"/>
    </source>
</evidence>
<comment type="similarity">
    <text evidence="1">Belongs to the ArsC family.</text>
</comment>